<evidence type="ECO:0000256" key="4">
    <source>
        <dbReference type="ARBA" id="ARBA00022679"/>
    </source>
</evidence>
<dbReference type="Gene3D" id="1.20.1050.10">
    <property type="match status" value="1"/>
</dbReference>
<dbReference type="OrthoDB" id="4951845at2759"/>
<dbReference type="InterPro" id="IPR050213">
    <property type="entry name" value="GST_superfamily"/>
</dbReference>
<keyword evidence="4" id="KW-0808">Transferase</keyword>
<evidence type="ECO:0000313" key="9">
    <source>
        <dbReference type="Proteomes" id="UP000759131"/>
    </source>
</evidence>
<reference evidence="8" key="1">
    <citation type="submission" date="2020-11" db="EMBL/GenBank/DDBJ databases">
        <authorList>
            <person name="Tran Van P."/>
        </authorList>
    </citation>
    <scope>NUCLEOTIDE SEQUENCE</scope>
</reference>
<dbReference type="InterPro" id="IPR036282">
    <property type="entry name" value="Glutathione-S-Trfase_C_sf"/>
</dbReference>
<dbReference type="EMBL" id="CAJPIZ010018500">
    <property type="protein sequence ID" value="CAG2116566.1"/>
    <property type="molecule type" value="Genomic_DNA"/>
</dbReference>
<comment type="catalytic activity">
    <reaction evidence="5">
        <text>RX + glutathione = an S-substituted glutathione + a halide anion + H(+)</text>
        <dbReference type="Rhea" id="RHEA:16437"/>
        <dbReference type="ChEBI" id="CHEBI:15378"/>
        <dbReference type="ChEBI" id="CHEBI:16042"/>
        <dbReference type="ChEBI" id="CHEBI:17792"/>
        <dbReference type="ChEBI" id="CHEBI:57925"/>
        <dbReference type="ChEBI" id="CHEBI:90779"/>
        <dbReference type="EC" id="2.5.1.18"/>
    </reaction>
</comment>
<sequence length="227" mass="26512">NKFIKLSYYILHGIQQLAQPIRLLLAYTDTAYTDKRYRVGPKPDFDRSEWTNEKATLGLPFPNLPYYIDGDIKITQSLAVLRHLARKNHLMGESADEELRISLAEQQLKDNNGAFVKICYNPLFEQLKADYLKQLPQTLDLLSKFLAERPYFAGERLTYVDFLAYEYLDQQKLFAPQLVSQYKNLDQYLGRIESLPTIDKYLKSDRYIKWPLNNDSAQFGSRLQSIP</sequence>
<feature type="domain" description="GST C-terminal" evidence="7">
    <location>
        <begin position="94"/>
        <end position="212"/>
    </location>
</feature>
<comment type="similarity">
    <text evidence="2">Belongs to the GST superfamily. Mu family.</text>
</comment>
<name>A0A7R9L6S7_9ACAR</name>
<dbReference type="InterPro" id="IPR036249">
    <property type="entry name" value="Thioredoxin-like_sf"/>
</dbReference>
<dbReference type="InterPro" id="IPR004046">
    <property type="entry name" value="GST_C"/>
</dbReference>
<dbReference type="SFLD" id="SFLDG01205">
    <property type="entry name" value="AMPS.1"/>
    <property type="match status" value="1"/>
</dbReference>
<evidence type="ECO:0000313" key="8">
    <source>
        <dbReference type="EMBL" id="CAD7636136.1"/>
    </source>
</evidence>
<dbReference type="EMBL" id="OC873075">
    <property type="protein sequence ID" value="CAD7636136.1"/>
    <property type="molecule type" value="Genomic_DNA"/>
</dbReference>
<feature type="domain" description="GST N-terminal" evidence="6">
    <location>
        <begin position="5"/>
        <end position="92"/>
    </location>
</feature>
<evidence type="ECO:0000256" key="2">
    <source>
        <dbReference type="ARBA" id="ARBA00005861"/>
    </source>
</evidence>
<dbReference type="PANTHER" id="PTHR11571:SF222">
    <property type="entry name" value="GLUTATHIONE TRANSFERASE"/>
    <property type="match status" value="1"/>
</dbReference>
<evidence type="ECO:0000259" key="7">
    <source>
        <dbReference type="PROSITE" id="PS50405"/>
    </source>
</evidence>
<dbReference type="Pfam" id="PF02798">
    <property type="entry name" value="GST_N"/>
    <property type="match status" value="1"/>
</dbReference>
<dbReference type="FunFam" id="1.20.1050.10:FF:000003">
    <property type="entry name" value="Glutathione S-transferase 2"/>
    <property type="match status" value="1"/>
</dbReference>
<dbReference type="SFLD" id="SFLDS00019">
    <property type="entry name" value="Glutathione_Transferase_(cytos"/>
    <property type="match status" value="1"/>
</dbReference>
<proteinExistence type="inferred from homology"/>
<dbReference type="InterPro" id="IPR010987">
    <property type="entry name" value="Glutathione-S-Trfase_C-like"/>
</dbReference>
<gene>
    <name evidence="8" type="ORF">OSB1V03_LOCUS16525</name>
</gene>
<feature type="non-terminal residue" evidence="8">
    <location>
        <position position="227"/>
    </location>
</feature>
<dbReference type="Gene3D" id="3.40.30.10">
    <property type="entry name" value="Glutaredoxin"/>
    <property type="match status" value="1"/>
</dbReference>
<organism evidence="8">
    <name type="scientific">Medioppia subpectinata</name>
    <dbReference type="NCBI Taxonomy" id="1979941"/>
    <lineage>
        <taxon>Eukaryota</taxon>
        <taxon>Metazoa</taxon>
        <taxon>Ecdysozoa</taxon>
        <taxon>Arthropoda</taxon>
        <taxon>Chelicerata</taxon>
        <taxon>Arachnida</taxon>
        <taxon>Acari</taxon>
        <taxon>Acariformes</taxon>
        <taxon>Sarcoptiformes</taxon>
        <taxon>Oribatida</taxon>
        <taxon>Brachypylina</taxon>
        <taxon>Oppioidea</taxon>
        <taxon>Oppiidae</taxon>
        <taxon>Medioppia</taxon>
    </lineage>
</organism>
<dbReference type="GO" id="GO:0004364">
    <property type="term" value="F:glutathione transferase activity"/>
    <property type="evidence" value="ECO:0007669"/>
    <property type="project" value="UniProtKB-EC"/>
</dbReference>
<dbReference type="InterPro" id="IPR040079">
    <property type="entry name" value="Glutathione_S-Trfase"/>
</dbReference>
<dbReference type="PROSITE" id="PS50404">
    <property type="entry name" value="GST_NTER"/>
    <property type="match status" value="1"/>
</dbReference>
<dbReference type="SFLD" id="SFLDG00363">
    <property type="entry name" value="AMPS_(cytGST):_Alpha-__Mu-__Pi"/>
    <property type="match status" value="1"/>
</dbReference>
<accession>A0A7R9L6S7</accession>
<dbReference type="PROSITE" id="PS50405">
    <property type="entry name" value="GST_CTER"/>
    <property type="match status" value="1"/>
</dbReference>
<dbReference type="PRINTS" id="PR01267">
    <property type="entry name" value="GSTRNSFRASEM"/>
</dbReference>
<dbReference type="EC" id="2.5.1.18" evidence="3"/>
<dbReference type="CDD" id="cd03075">
    <property type="entry name" value="GST_N_Mu"/>
    <property type="match status" value="1"/>
</dbReference>
<dbReference type="GO" id="GO:0006749">
    <property type="term" value="P:glutathione metabolic process"/>
    <property type="evidence" value="ECO:0007669"/>
    <property type="project" value="TreeGrafter"/>
</dbReference>
<dbReference type="AlphaFoldDB" id="A0A7R9L6S7"/>
<protein>
    <recommendedName>
        <fullName evidence="3">glutathione transferase</fullName>
        <ecNumber evidence="3">2.5.1.18</ecNumber>
    </recommendedName>
</protein>
<evidence type="ECO:0000256" key="5">
    <source>
        <dbReference type="ARBA" id="ARBA00047960"/>
    </source>
</evidence>
<evidence type="ECO:0000259" key="6">
    <source>
        <dbReference type="PROSITE" id="PS50404"/>
    </source>
</evidence>
<keyword evidence="9" id="KW-1185">Reference proteome</keyword>
<dbReference type="SUPFAM" id="SSF47616">
    <property type="entry name" value="GST C-terminal domain-like"/>
    <property type="match status" value="1"/>
</dbReference>
<dbReference type="PANTHER" id="PTHR11571">
    <property type="entry name" value="GLUTATHIONE S-TRANSFERASE"/>
    <property type="match status" value="1"/>
</dbReference>
<dbReference type="Proteomes" id="UP000759131">
    <property type="component" value="Unassembled WGS sequence"/>
</dbReference>
<dbReference type="SUPFAM" id="SSF52833">
    <property type="entry name" value="Thioredoxin-like"/>
    <property type="match status" value="1"/>
</dbReference>
<evidence type="ECO:0000256" key="1">
    <source>
        <dbReference type="ARBA" id="ARBA00003701"/>
    </source>
</evidence>
<evidence type="ECO:0000256" key="3">
    <source>
        <dbReference type="ARBA" id="ARBA00012452"/>
    </source>
</evidence>
<dbReference type="Pfam" id="PF14497">
    <property type="entry name" value="GST_C_3"/>
    <property type="match status" value="1"/>
</dbReference>
<comment type="function">
    <text evidence="1">Conjugation of reduced glutathione to a wide number of exogenous and endogenous hydrophobic electrophiles.</text>
</comment>
<dbReference type="InterPro" id="IPR004045">
    <property type="entry name" value="Glutathione_S-Trfase_N"/>
</dbReference>
<dbReference type="InterPro" id="IPR003081">
    <property type="entry name" value="GST_mu"/>
</dbReference>